<evidence type="ECO:0000256" key="1">
    <source>
        <dbReference type="SAM" id="MobiDB-lite"/>
    </source>
</evidence>
<organism evidence="3 4">
    <name type="scientific">Zasmidium cellare</name>
    <name type="common">Wine cellar mold</name>
    <name type="synonym">Racodium cellare</name>
    <dbReference type="NCBI Taxonomy" id="395010"/>
    <lineage>
        <taxon>Eukaryota</taxon>
        <taxon>Fungi</taxon>
        <taxon>Dikarya</taxon>
        <taxon>Ascomycota</taxon>
        <taxon>Pezizomycotina</taxon>
        <taxon>Dothideomycetes</taxon>
        <taxon>Dothideomycetidae</taxon>
        <taxon>Mycosphaerellales</taxon>
        <taxon>Mycosphaerellaceae</taxon>
        <taxon>Zasmidium</taxon>
    </lineage>
</organism>
<name>A0ABR0EZB1_ZASCE</name>
<feature type="region of interest" description="Disordered" evidence="1">
    <location>
        <begin position="149"/>
        <end position="272"/>
    </location>
</feature>
<dbReference type="PROSITE" id="PS50090">
    <property type="entry name" value="MYB_LIKE"/>
    <property type="match status" value="1"/>
</dbReference>
<dbReference type="Pfam" id="PF13921">
    <property type="entry name" value="Myb_DNA-bind_6"/>
    <property type="match status" value="1"/>
</dbReference>
<feature type="compositionally biased region" description="Pro residues" evidence="1">
    <location>
        <begin position="214"/>
        <end position="225"/>
    </location>
</feature>
<dbReference type="Proteomes" id="UP001305779">
    <property type="component" value="Unassembled WGS sequence"/>
</dbReference>
<protein>
    <recommendedName>
        <fullName evidence="2">Myb-like domain-containing protein</fullName>
    </recommendedName>
</protein>
<accession>A0ABR0EZB1</accession>
<comment type="caution">
    <text evidence="3">The sequence shown here is derived from an EMBL/GenBank/DDBJ whole genome shotgun (WGS) entry which is preliminary data.</text>
</comment>
<proteinExistence type="predicted"/>
<dbReference type="InterPro" id="IPR053095">
    <property type="entry name" value="Actin-binding/GATA_Znf"/>
</dbReference>
<evidence type="ECO:0000313" key="3">
    <source>
        <dbReference type="EMBL" id="KAK4507009.1"/>
    </source>
</evidence>
<feature type="compositionally biased region" description="Basic and acidic residues" evidence="1">
    <location>
        <begin position="156"/>
        <end position="166"/>
    </location>
</feature>
<sequence length="272" mass="29939">MPLFNTLPIMPKESKIAMASHSASTAPYPSASASGQRNAAIWSSADDEVLLRARASGLNWQPIASRHFPNKTANACRKRHERLMERRHVDDWDSHKLELLAQEYMACRREMWEILAARLGERWGVVEAKCMEKGLKTLQTAARTAHRKAAADSQSFEDRGISDHNSDSGIGFGSDTEMEVGDEPGPSTKASSWHAHPTAQQPHHDHVRSRSLPQPLPLYQPPPPVIRRTFEGTALTTSPQEGSFQGSSASQRCSPESQNGRGGISIQSIVSN</sequence>
<evidence type="ECO:0000313" key="4">
    <source>
        <dbReference type="Proteomes" id="UP001305779"/>
    </source>
</evidence>
<keyword evidence="4" id="KW-1185">Reference proteome</keyword>
<evidence type="ECO:0000259" key="2">
    <source>
        <dbReference type="PROSITE" id="PS50090"/>
    </source>
</evidence>
<dbReference type="PANTHER" id="PTHR23246:SF13">
    <property type="entry name" value="GH12359P"/>
    <property type="match status" value="1"/>
</dbReference>
<dbReference type="SUPFAM" id="SSF46689">
    <property type="entry name" value="Homeodomain-like"/>
    <property type="match status" value="1"/>
</dbReference>
<gene>
    <name evidence="3" type="ORF">PRZ48_000743</name>
</gene>
<dbReference type="EMBL" id="JAXOVC010000001">
    <property type="protein sequence ID" value="KAK4507009.1"/>
    <property type="molecule type" value="Genomic_DNA"/>
</dbReference>
<dbReference type="Gene3D" id="1.10.10.60">
    <property type="entry name" value="Homeodomain-like"/>
    <property type="match status" value="1"/>
</dbReference>
<feature type="domain" description="Myb-like" evidence="2">
    <location>
        <begin position="34"/>
        <end position="84"/>
    </location>
</feature>
<dbReference type="PANTHER" id="PTHR23246">
    <property type="entry name" value="NEW-GLUE PROTEIN"/>
    <property type="match status" value="1"/>
</dbReference>
<feature type="compositionally biased region" description="Polar residues" evidence="1">
    <location>
        <begin position="234"/>
        <end position="272"/>
    </location>
</feature>
<dbReference type="CDD" id="cd00167">
    <property type="entry name" value="SANT"/>
    <property type="match status" value="1"/>
</dbReference>
<dbReference type="InterPro" id="IPR009057">
    <property type="entry name" value="Homeodomain-like_sf"/>
</dbReference>
<dbReference type="InterPro" id="IPR001005">
    <property type="entry name" value="SANT/Myb"/>
</dbReference>
<reference evidence="3 4" key="1">
    <citation type="journal article" date="2023" name="G3 (Bethesda)">
        <title>A chromosome-level genome assembly of Zasmidium syzygii isolated from banana leaves.</title>
        <authorList>
            <person name="van Westerhoven A.C."/>
            <person name="Mehrabi R."/>
            <person name="Talebi R."/>
            <person name="Steentjes M.B.F."/>
            <person name="Corcolon B."/>
            <person name="Chong P.A."/>
            <person name="Kema G.H.J."/>
            <person name="Seidl M.F."/>
        </authorList>
    </citation>
    <scope>NUCLEOTIDE SEQUENCE [LARGE SCALE GENOMIC DNA]</scope>
    <source>
        <strain evidence="3 4">P124</strain>
    </source>
</reference>